<dbReference type="PANTHER" id="PTHR11727">
    <property type="entry name" value="DIMETHYLADENOSINE TRANSFERASE"/>
    <property type="match status" value="1"/>
</dbReference>
<name>A0A0S3QV27_THET7</name>
<keyword evidence="4 7" id="KW-0808">Transferase</keyword>
<protein>
    <recommendedName>
        <fullName evidence="7">Ribosomal RNA small subunit methyltransferase A</fullName>
        <ecNumber evidence="7">2.1.1.182</ecNumber>
    </recommendedName>
    <alternativeName>
        <fullName evidence="7">16S rRNA (adenine(1518)-N(6)/adenine(1519)-N(6))-dimethyltransferase</fullName>
    </alternativeName>
    <alternativeName>
        <fullName evidence="7">16S rRNA dimethyladenosine transferase</fullName>
    </alternativeName>
    <alternativeName>
        <fullName evidence="7">16S rRNA dimethylase</fullName>
    </alternativeName>
    <alternativeName>
        <fullName evidence="7">S-adenosylmethionine-6-N', N'-adenosyl(rRNA) dimethyltransferase</fullName>
    </alternativeName>
</protein>
<feature type="binding site" evidence="7 8">
    <location>
        <position position="24"/>
    </location>
    <ligand>
        <name>S-adenosyl-L-methionine</name>
        <dbReference type="ChEBI" id="CHEBI:59789"/>
    </ligand>
</feature>
<dbReference type="InterPro" id="IPR001737">
    <property type="entry name" value="KsgA/Erm"/>
</dbReference>
<sequence>MKSAELLKLLRERGIHPKKSLGQNFLIDDNIVKKIADSADIDSSSWVLEVGGGHGALSLALAQRCGRLVVVEKDPLLLEHLKDLLGKATNVELIHVDVLKLDLKSLFPEKAVVVSNLPYSISSPFMFKLWEEGDRVEQFVLMFQKEVAERIAASYGTKAYGVLSVLFGLTFDVNFLFDVSKNSFWPKPEVDSSVVKGKRKLVLDDPVKKILRKLVNAAFLYRRKKIYKSLSISFPEINWKKILSEAGIDPDLRPESVSPDKWFALAQRYRNLLNEAEYSEELRK</sequence>
<comment type="catalytic activity">
    <reaction evidence="7">
        <text>adenosine(1518)/adenosine(1519) in 16S rRNA + 4 S-adenosyl-L-methionine = N(6)-dimethyladenosine(1518)/N(6)-dimethyladenosine(1519) in 16S rRNA + 4 S-adenosyl-L-homocysteine + 4 H(+)</text>
        <dbReference type="Rhea" id="RHEA:19609"/>
        <dbReference type="Rhea" id="RHEA-COMP:10232"/>
        <dbReference type="Rhea" id="RHEA-COMP:10233"/>
        <dbReference type="ChEBI" id="CHEBI:15378"/>
        <dbReference type="ChEBI" id="CHEBI:57856"/>
        <dbReference type="ChEBI" id="CHEBI:59789"/>
        <dbReference type="ChEBI" id="CHEBI:74411"/>
        <dbReference type="ChEBI" id="CHEBI:74493"/>
        <dbReference type="EC" id="2.1.1.182"/>
    </reaction>
</comment>
<feature type="binding site" evidence="7 8">
    <location>
        <position position="116"/>
    </location>
    <ligand>
        <name>S-adenosyl-L-methionine</name>
        <dbReference type="ChEBI" id="CHEBI:59789"/>
    </ligand>
</feature>
<dbReference type="EC" id="2.1.1.182" evidence="7"/>
<evidence type="ECO:0000256" key="2">
    <source>
        <dbReference type="ARBA" id="ARBA00022552"/>
    </source>
</evidence>
<comment type="function">
    <text evidence="7">Specifically dimethylates two adjacent adenosines (A1518 and A1519) in the loop of a conserved hairpin near the 3'-end of 16S rRNA in the 30S particle. May play a critical role in biogenesis of 30S subunits.</text>
</comment>
<dbReference type="GO" id="GO:0052908">
    <property type="term" value="F:16S rRNA (adenine(1518)-N(6)/adenine(1519)-N(6))-dimethyltransferase activity"/>
    <property type="evidence" value="ECO:0007669"/>
    <property type="project" value="UniProtKB-EC"/>
</dbReference>
<feature type="binding site" evidence="7 8">
    <location>
        <position position="97"/>
    </location>
    <ligand>
        <name>S-adenosyl-L-methionine</name>
        <dbReference type="ChEBI" id="CHEBI:59789"/>
    </ligand>
</feature>
<dbReference type="EMBL" id="AP013035">
    <property type="protein sequence ID" value="BAT72154.1"/>
    <property type="molecule type" value="Genomic_DNA"/>
</dbReference>
<evidence type="ECO:0000256" key="7">
    <source>
        <dbReference type="HAMAP-Rule" id="MF_00607"/>
    </source>
</evidence>
<dbReference type="GO" id="GO:0003723">
    <property type="term" value="F:RNA binding"/>
    <property type="evidence" value="ECO:0007669"/>
    <property type="project" value="UniProtKB-UniRule"/>
</dbReference>
<feature type="binding site" evidence="7 8">
    <location>
        <position position="26"/>
    </location>
    <ligand>
        <name>S-adenosyl-L-methionine</name>
        <dbReference type="ChEBI" id="CHEBI:59789"/>
    </ligand>
</feature>
<dbReference type="SMART" id="SM00650">
    <property type="entry name" value="rADc"/>
    <property type="match status" value="1"/>
</dbReference>
<keyword evidence="3 7" id="KW-0489">Methyltransferase</keyword>
<evidence type="ECO:0000256" key="3">
    <source>
        <dbReference type="ARBA" id="ARBA00022603"/>
    </source>
</evidence>
<dbReference type="SUPFAM" id="SSF53335">
    <property type="entry name" value="S-adenosyl-L-methionine-dependent methyltransferases"/>
    <property type="match status" value="1"/>
</dbReference>
<dbReference type="HAMAP" id="MF_00607">
    <property type="entry name" value="16SrRNA_methyltr_A"/>
    <property type="match status" value="1"/>
</dbReference>
<dbReference type="GO" id="GO:0005829">
    <property type="term" value="C:cytosol"/>
    <property type="evidence" value="ECO:0007669"/>
    <property type="project" value="TreeGrafter"/>
</dbReference>
<dbReference type="PROSITE" id="PS01131">
    <property type="entry name" value="RRNA_A_DIMETH"/>
    <property type="match status" value="1"/>
</dbReference>
<dbReference type="Pfam" id="PF00398">
    <property type="entry name" value="RrnaAD"/>
    <property type="match status" value="1"/>
</dbReference>
<evidence type="ECO:0000313" key="11">
    <source>
        <dbReference type="Proteomes" id="UP000063234"/>
    </source>
</evidence>
<dbReference type="PROSITE" id="PS51689">
    <property type="entry name" value="SAM_RNA_A_N6_MT"/>
    <property type="match status" value="1"/>
</dbReference>
<dbReference type="Proteomes" id="UP000063234">
    <property type="component" value="Chromosome"/>
</dbReference>
<evidence type="ECO:0000256" key="4">
    <source>
        <dbReference type="ARBA" id="ARBA00022679"/>
    </source>
</evidence>
<comment type="subcellular location">
    <subcellularLocation>
        <location evidence="7">Cytoplasm</location>
    </subcellularLocation>
</comment>
<dbReference type="PANTHER" id="PTHR11727:SF7">
    <property type="entry name" value="DIMETHYLADENOSINE TRANSFERASE-RELATED"/>
    <property type="match status" value="1"/>
</dbReference>
<feature type="binding site" evidence="7 8">
    <location>
        <position position="51"/>
    </location>
    <ligand>
        <name>S-adenosyl-L-methionine</name>
        <dbReference type="ChEBI" id="CHEBI:59789"/>
    </ligand>
</feature>
<proteinExistence type="inferred from homology"/>
<keyword evidence="11" id="KW-1185">Reference proteome</keyword>
<keyword evidence="5 7" id="KW-0949">S-adenosyl-L-methionine</keyword>
<dbReference type="InterPro" id="IPR029063">
    <property type="entry name" value="SAM-dependent_MTases_sf"/>
</dbReference>
<dbReference type="Gene3D" id="1.10.8.100">
    <property type="entry name" value="Ribosomal RNA adenine dimethylase-like, domain 2"/>
    <property type="match status" value="1"/>
</dbReference>
<dbReference type="KEGG" id="ttk:TST_1367"/>
<evidence type="ECO:0000256" key="8">
    <source>
        <dbReference type="PROSITE-ProRule" id="PRU01026"/>
    </source>
</evidence>
<evidence type="ECO:0000256" key="6">
    <source>
        <dbReference type="ARBA" id="ARBA00022884"/>
    </source>
</evidence>
<dbReference type="InterPro" id="IPR020598">
    <property type="entry name" value="rRNA_Ade_methylase_Trfase_N"/>
</dbReference>
<feature type="binding site" evidence="7 8">
    <location>
        <position position="72"/>
    </location>
    <ligand>
        <name>S-adenosyl-L-methionine</name>
        <dbReference type="ChEBI" id="CHEBI:59789"/>
    </ligand>
</feature>
<dbReference type="NCBIfam" id="TIGR00755">
    <property type="entry name" value="ksgA"/>
    <property type="match status" value="1"/>
</dbReference>
<dbReference type="InterPro" id="IPR023165">
    <property type="entry name" value="rRNA_Ade_diMease-like_C"/>
</dbReference>
<evidence type="ECO:0000256" key="5">
    <source>
        <dbReference type="ARBA" id="ARBA00022691"/>
    </source>
</evidence>
<evidence type="ECO:0000259" key="9">
    <source>
        <dbReference type="SMART" id="SM00650"/>
    </source>
</evidence>
<evidence type="ECO:0000313" key="10">
    <source>
        <dbReference type="EMBL" id="BAT72154.1"/>
    </source>
</evidence>
<dbReference type="CDD" id="cd02440">
    <property type="entry name" value="AdoMet_MTases"/>
    <property type="match status" value="1"/>
</dbReference>
<dbReference type="AlphaFoldDB" id="A0A0S3QV27"/>
<organism evidence="10 11">
    <name type="scientific">Thermosulfidibacter takaii (strain DSM 17441 / JCM 13301 / NBRC 103674 / ABI70S6)</name>
    <dbReference type="NCBI Taxonomy" id="1298851"/>
    <lineage>
        <taxon>Bacteria</taxon>
        <taxon>Pseudomonadati</taxon>
        <taxon>Thermosulfidibacterota</taxon>
        <taxon>Thermosulfidibacteria</taxon>
        <taxon>Thermosulfidibacterales</taxon>
        <taxon>Thermosulfidibacteraceae</taxon>
    </lineage>
</organism>
<dbReference type="InterPro" id="IPR011530">
    <property type="entry name" value="rRNA_adenine_dimethylase"/>
</dbReference>
<dbReference type="InterPro" id="IPR020596">
    <property type="entry name" value="rRNA_Ade_Mease_Trfase_CS"/>
</dbReference>
<comment type="similarity">
    <text evidence="7">Belongs to the class I-like SAM-binding methyltransferase superfamily. rRNA adenine N(6)-methyltransferase family. RsmA subfamily.</text>
</comment>
<evidence type="ECO:0000256" key="1">
    <source>
        <dbReference type="ARBA" id="ARBA00022490"/>
    </source>
</evidence>
<accession>A0A0S3QV27</accession>
<keyword evidence="1 7" id="KW-0963">Cytoplasm</keyword>
<dbReference type="FunFam" id="3.40.50.150:FF:000023">
    <property type="entry name" value="Ribosomal RNA small subunit methyltransferase A"/>
    <property type="match status" value="1"/>
</dbReference>
<keyword evidence="6 7" id="KW-0694">RNA-binding</keyword>
<gene>
    <name evidence="7 10" type="primary">ksgA</name>
    <name evidence="7" type="synonym">rsmA</name>
    <name evidence="10" type="ORF">TST_1367</name>
</gene>
<dbReference type="OrthoDB" id="9814755at2"/>
<feature type="domain" description="Ribosomal RNA adenine methylase transferase N-terminal" evidence="9">
    <location>
        <begin position="31"/>
        <end position="201"/>
    </location>
</feature>
<keyword evidence="2 7" id="KW-0698">rRNA processing</keyword>
<dbReference type="STRING" id="1298851.TST_1367"/>
<dbReference type="Gene3D" id="3.40.50.150">
    <property type="entry name" value="Vaccinia Virus protein VP39"/>
    <property type="match status" value="1"/>
</dbReference>
<dbReference type="RefSeq" id="WP_068550141.1">
    <property type="nucleotide sequence ID" value="NZ_AP013035.1"/>
</dbReference>
<dbReference type="PATRIC" id="fig|1298851.3.peg.1442"/>
<reference evidence="11" key="1">
    <citation type="journal article" date="2018" name="Science">
        <title>A primordial and reversible TCA cycle in a facultatively chemolithoautotrophic thermophile.</title>
        <authorList>
            <person name="Nunoura T."/>
            <person name="Chikaraishi Y."/>
            <person name="Izaki R."/>
            <person name="Suwa T."/>
            <person name="Sato T."/>
            <person name="Harada T."/>
            <person name="Mori K."/>
            <person name="Kato Y."/>
            <person name="Miyazaki M."/>
            <person name="Shimamura S."/>
            <person name="Yanagawa K."/>
            <person name="Shuto A."/>
            <person name="Ohkouchi N."/>
            <person name="Fujita N."/>
            <person name="Takaki Y."/>
            <person name="Atomi H."/>
            <person name="Takai K."/>
        </authorList>
    </citation>
    <scope>NUCLEOTIDE SEQUENCE [LARGE SCALE GENOMIC DNA]</scope>
    <source>
        <strain evidence="11">DSM 17441 / JCM 13301 / NBRC 103674 / ABI70S6</strain>
    </source>
</reference>